<dbReference type="EMBL" id="LR796420">
    <property type="protein sequence ID" value="CAB4142973.1"/>
    <property type="molecule type" value="Genomic_DNA"/>
</dbReference>
<dbReference type="SUPFAM" id="SSF49899">
    <property type="entry name" value="Concanavalin A-like lectins/glucanases"/>
    <property type="match status" value="1"/>
</dbReference>
<dbReference type="Pfam" id="PF13385">
    <property type="entry name" value="Laminin_G_3"/>
    <property type="match status" value="1"/>
</dbReference>
<dbReference type="InterPro" id="IPR013320">
    <property type="entry name" value="ConA-like_dom_sf"/>
</dbReference>
<proteinExistence type="predicted"/>
<accession>A0A6J5MCC4</accession>
<reference evidence="1" key="1">
    <citation type="submission" date="2020-04" db="EMBL/GenBank/DDBJ databases">
        <authorList>
            <person name="Chiriac C."/>
            <person name="Salcher M."/>
            <person name="Ghai R."/>
            <person name="Kavagutti S V."/>
        </authorList>
    </citation>
    <scope>NUCLEOTIDE SEQUENCE</scope>
</reference>
<protein>
    <submittedName>
        <fullName evidence="1">Concanavalin A-like lectin/glucanases superfamily</fullName>
    </submittedName>
</protein>
<dbReference type="Gene3D" id="2.60.120.200">
    <property type="match status" value="1"/>
</dbReference>
<dbReference type="GO" id="GO:0030246">
    <property type="term" value="F:carbohydrate binding"/>
    <property type="evidence" value="ECO:0007669"/>
    <property type="project" value="UniProtKB-KW"/>
</dbReference>
<keyword evidence="1" id="KW-0430">Lectin</keyword>
<sequence length="463" mass="51045">MSVNNRISLPDEYLSYLRRAITDGGAYEQIPIFQFIDQYNKLTAYNPSFIFFPSADNQNKVYTLRPNTGSADFSFTGSNVNTYFGRNGLLQSVQNNQPLLSYDGFPIGFRGVTVEGSFTNFNVNNNLLFPTGSNYRRRDFLANEFGPNNNGFGLEHISGTFLSSDYLLGTSQYTVPSGAIVTYNTLIKNPSSDIYGINFNNNVTTYRFSTLTISSSSALGQQNLFSTIDRVGQNTYRISIATRFNNGVQFFQARQALVNTVTPTNPAPISGSFIIGLNTISVATSSLQSHNFNTFIPTSGSTRITKTQDTLSLTNISSSLGQQSGSLYYEIFYGQNGNNQTLLDVFRDGNNKISAYVSSSGAIIADSIKNSINTGASSLGSIVLKNRNRFLITYNNTSGQIKYYINGSLRATETYADTTNWNLNTVFLGRNVNGLQPFNGSIFWFVAYNYDIADEGAIFLTSL</sequence>
<gene>
    <name evidence="1" type="ORF">UFOVP449_97</name>
</gene>
<organism evidence="1">
    <name type="scientific">uncultured Caudovirales phage</name>
    <dbReference type="NCBI Taxonomy" id="2100421"/>
    <lineage>
        <taxon>Viruses</taxon>
        <taxon>Duplodnaviria</taxon>
        <taxon>Heunggongvirae</taxon>
        <taxon>Uroviricota</taxon>
        <taxon>Caudoviricetes</taxon>
        <taxon>Peduoviridae</taxon>
        <taxon>Maltschvirus</taxon>
        <taxon>Maltschvirus maltsch</taxon>
    </lineage>
</organism>
<evidence type="ECO:0000313" key="1">
    <source>
        <dbReference type="EMBL" id="CAB4142973.1"/>
    </source>
</evidence>
<name>A0A6J5MCC4_9CAUD</name>